<feature type="region of interest" description="Disordered" evidence="1">
    <location>
        <begin position="186"/>
        <end position="213"/>
    </location>
</feature>
<dbReference type="AlphaFoldDB" id="A0A8J3YUI0"/>
<feature type="transmembrane region" description="Helical" evidence="2">
    <location>
        <begin position="92"/>
        <end position="112"/>
    </location>
</feature>
<dbReference type="EMBL" id="BOPF01000032">
    <property type="protein sequence ID" value="GIJ50070.1"/>
    <property type="molecule type" value="Genomic_DNA"/>
</dbReference>
<protein>
    <submittedName>
        <fullName evidence="3">Uncharacterized protein</fullName>
    </submittedName>
</protein>
<feature type="transmembrane region" description="Helical" evidence="2">
    <location>
        <begin position="119"/>
        <end position="138"/>
    </location>
</feature>
<sequence length="213" mass="22439">MAAMAADGTVEWGDDGRPRLFDRVLNDPEPTGAGPNYPALVAAAVAVVLLVAAEFQPWVTLTGSEDSVREIRGGARPEIYLAELASSAWQLLPYYVGWMGMLGLVGLALTLGPARRRPVLGAGVGWAVGLFMVVLSFGRQLSLMRFGDNPLIGTSLGAGLWFAGGAVLLALAALLLTAWRPDVPWPSRKGGRAPRPDPVEDDGPPDLTVTPLS</sequence>
<keyword evidence="4" id="KW-1185">Reference proteome</keyword>
<keyword evidence="2" id="KW-0812">Transmembrane</keyword>
<keyword evidence="2" id="KW-1133">Transmembrane helix</keyword>
<feature type="transmembrane region" description="Helical" evidence="2">
    <location>
        <begin position="158"/>
        <end position="179"/>
    </location>
</feature>
<feature type="transmembrane region" description="Helical" evidence="2">
    <location>
        <begin position="39"/>
        <end position="59"/>
    </location>
</feature>
<keyword evidence="2" id="KW-0472">Membrane</keyword>
<accession>A0A8J3YUI0</accession>
<evidence type="ECO:0000313" key="4">
    <source>
        <dbReference type="Proteomes" id="UP000619260"/>
    </source>
</evidence>
<gene>
    <name evidence="3" type="ORF">Val02_69560</name>
</gene>
<organism evidence="3 4">
    <name type="scientific">Virgisporangium aliadipatigenens</name>
    <dbReference type="NCBI Taxonomy" id="741659"/>
    <lineage>
        <taxon>Bacteria</taxon>
        <taxon>Bacillati</taxon>
        <taxon>Actinomycetota</taxon>
        <taxon>Actinomycetes</taxon>
        <taxon>Micromonosporales</taxon>
        <taxon>Micromonosporaceae</taxon>
        <taxon>Virgisporangium</taxon>
    </lineage>
</organism>
<comment type="caution">
    <text evidence="3">The sequence shown here is derived from an EMBL/GenBank/DDBJ whole genome shotgun (WGS) entry which is preliminary data.</text>
</comment>
<evidence type="ECO:0000256" key="2">
    <source>
        <dbReference type="SAM" id="Phobius"/>
    </source>
</evidence>
<proteinExistence type="predicted"/>
<evidence type="ECO:0000313" key="3">
    <source>
        <dbReference type="EMBL" id="GIJ50070.1"/>
    </source>
</evidence>
<reference evidence="3" key="1">
    <citation type="submission" date="2021-01" db="EMBL/GenBank/DDBJ databases">
        <title>Whole genome shotgun sequence of Virgisporangium aliadipatigenens NBRC 105644.</title>
        <authorList>
            <person name="Komaki H."/>
            <person name="Tamura T."/>
        </authorList>
    </citation>
    <scope>NUCLEOTIDE SEQUENCE</scope>
    <source>
        <strain evidence="3">NBRC 105644</strain>
    </source>
</reference>
<evidence type="ECO:0000256" key="1">
    <source>
        <dbReference type="SAM" id="MobiDB-lite"/>
    </source>
</evidence>
<name>A0A8J3YUI0_9ACTN</name>
<dbReference type="Proteomes" id="UP000619260">
    <property type="component" value="Unassembled WGS sequence"/>
</dbReference>